<comment type="caution">
    <text evidence="4">The sequence shown here is derived from an EMBL/GenBank/DDBJ whole genome shotgun (WGS) entry which is preliminary data.</text>
</comment>
<dbReference type="SUPFAM" id="SSF46689">
    <property type="entry name" value="Homeodomain-like"/>
    <property type="match status" value="1"/>
</dbReference>
<dbReference type="Pfam" id="PF00440">
    <property type="entry name" value="TetR_N"/>
    <property type="match status" value="1"/>
</dbReference>
<evidence type="ECO:0000256" key="1">
    <source>
        <dbReference type="ARBA" id="ARBA00023125"/>
    </source>
</evidence>
<organism evidence="4 5">
    <name type="scientific">Variimorphobacter saccharofermentans</name>
    <dbReference type="NCBI Taxonomy" id="2755051"/>
    <lineage>
        <taxon>Bacteria</taxon>
        <taxon>Bacillati</taxon>
        <taxon>Bacillota</taxon>
        <taxon>Clostridia</taxon>
        <taxon>Lachnospirales</taxon>
        <taxon>Lachnospiraceae</taxon>
        <taxon>Variimorphobacter</taxon>
    </lineage>
</organism>
<dbReference type="InterPro" id="IPR050624">
    <property type="entry name" value="HTH-type_Tx_Regulator"/>
</dbReference>
<keyword evidence="5" id="KW-1185">Reference proteome</keyword>
<proteinExistence type="predicted"/>
<evidence type="ECO:0000313" key="5">
    <source>
        <dbReference type="Proteomes" id="UP000574276"/>
    </source>
</evidence>
<evidence type="ECO:0000259" key="3">
    <source>
        <dbReference type="PROSITE" id="PS50977"/>
    </source>
</evidence>
<dbReference type="Gene3D" id="1.10.357.10">
    <property type="entry name" value="Tetracycline Repressor, domain 2"/>
    <property type="match status" value="1"/>
</dbReference>
<dbReference type="InterPro" id="IPR001647">
    <property type="entry name" value="HTH_TetR"/>
</dbReference>
<dbReference type="PROSITE" id="PS50977">
    <property type="entry name" value="HTH_TETR_2"/>
    <property type="match status" value="1"/>
</dbReference>
<dbReference type="PANTHER" id="PTHR43479">
    <property type="entry name" value="ACREF/ENVCD OPERON REPRESSOR-RELATED"/>
    <property type="match status" value="1"/>
</dbReference>
<gene>
    <name evidence="4" type="ORF">H0486_00810</name>
</gene>
<dbReference type="RefSeq" id="WP_228351214.1">
    <property type="nucleotide sequence ID" value="NZ_JACEGA010000001.1"/>
</dbReference>
<name>A0A839JVL3_9FIRM</name>
<dbReference type="PANTHER" id="PTHR43479:SF21">
    <property type="entry name" value="TRANSCRIPTIONAL REGULATOR, TETR FAMILY"/>
    <property type="match status" value="1"/>
</dbReference>
<protein>
    <submittedName>
        <fullName evidence="4">TetR/AcrR family transcriptional regulator</fullName>
    </submittedName>
</protein>
<dbReference type="AlphaFoldDB" id="A0A839JVL3"/>
<reference evidence="4 5" key="1">
    <citation type="submission" date="2020-07" db="EMBL/GenBank/DDBJ databases">
        <title>Characterization and genome sequencing of isolate MD1, a novel member within the family Lachnospiraceae.</title>
        <authorList>
            <person name="Rettenmaier R."/>
            <person name="Di Bello L."/>
            <person name="Zinser C."/>
            <person name="Scheitz K."/>
            <person name="Liebl W."/>
            <person name="Zverlov V."/>
        </authorList>
    </citation>
    <scope>NUCLEOTIDE SEQUENCE [LARGE SCALE GENOMIC DNA]</scope>
    <source>
        <strain evidence="4 5">MD1</strain>
    </source>
</reference>
<feature type="domain" description="HTH tetR-type" evidence="3">
    <location>
        <begin position="10"/>
        <end position="70"/>
    </location>
</feature>
<dbReference type="PRINTS" id="PR00455">
    <property type="entry name" value="HTHTETR"/>
</dbReference>
<dbReference type="GO" id="GO:0003677">
    <property type="term" value="F:DNA binding"/>
    <property type="evidence" value="ECO:0007669"/>
    <property type="project" value="UniProtKB-UniRule"/>
</dbReference>
<feature type="DNA-binding region" description="H-T-H motif" evidence="2">
    <location>
        <begin position="33"/>
        <end position="52"/>
    </location>
</feature>
<accession>A0A839JVL3</accession>
<evidence type="ECO:0000256" key="2">
    <source>
        <dbReference type="PROSITE-ProRule" id="PRU00335"/>
    </source>
</evidence>
<dbReference type="InterPro" id="IPR009057">
    <property type="entry name" value="Homeodomain-like_sf"/>
</dbReference>
<sequence length="193" mass="21911">MMNKYEITTEKKKASIIDVAMTLFREKGFTNVSIKEIAAQAHVSQVSIYNYFGSKEALVTECANIIIHDALLRASEILKKDISFEDKIKQALSLCTEEISYSVSEYFSERALADPAMVELLVENINRSKAKVYRDYIEYGKREGCIDASIDTDTILDYVEAINTIGSKLKYDDDTPARIRQIHQLFLYGIIGK</sequence>
<dbReference type="EMBL" id="JACEGA010000001">
    <property type="protein sequence ID" value="MBB2181436.1"/>
    <property type="molecule type" value="Genomic_DNA"/>
</dbReference>
<keyword evidence="1 2" id="KW-0238">DNA-binding</keyword>
<dbReference type="Proteomes" id="UP000574276">
    <property type="component" value="Unassembled WGS sequence"/>
</dbReference>
<evidence type="ECO:0000313" key="4">
    <source>
        <dbReference type="EMBL" id="MBB2181436.1"/>
    </source>
</evidence>